<gene>
    <name evidence="2" type="ORF">A6769_01920</name>
</gene>
<evidence type="ECO:0000313" key="2">
    <source>
        <dbReference type="EMBL" id="RCJ41685.1"/>
    </source>
</evidence>
<accession>A0A367RYS0</accession>
<dbReference type="InterPro" id="IPR041359">
    <property type="entry name" value="MetOD1"/>
</dbReference>
<name>A0A367RYS0_NOSPU</name>
<proteinExistence type="predicted"/>
<dbReference type="EMBL" id="LXQE01000029">
    <property type="protein sequence ID" value="RCJ41685.1"/>
    <property type="molecule type" value="Genomic_DNA"/>
</dbReference>
<reference evidence="2 3" key="1">
    <citation type="submission" date="2016-04" db="EMBL/GenBank/DDBJ databases">
        <authorList>
            <person name="Evans L.H."/>
            <person name="Alamgir A."/>
            <person name="Owens N."/>
            <person name="Weber N.D."/>
            <person name="Virtaneva K."/>
            <person name="Barbian K."/>
            <person name="Babar A."/>
            <person name="Rosenke K."/>
        </authorList>
    </citation>
    <scope>NUCLEOTIDE SEQUENCE [LARGE SCALE GENOMIC DNA]</scope>
    <source>
        <strain evidence="2">NIES-2108</strain>
    </source>
</reference>
<dbReference type="Pfam" id="PF18546">
    <property type="entry name" value="MetOD1"/>
    <property type="match status" value="1"/>
</dbReference>
<feature type="domain" description="Metanogen output" evidence="1">
    <location>
        <begin position="26"/>
        <end position="157"/>
    </location>
</feature>
<dbReference type="AlphaFoldDB" id="A0A367RYS0"/>
<dbReference type="Proteomes" id="UP000252085">
    <property type="component" value="Unassembled WGS sequence"/>
</dbReference>
<comment type="caution">
    <text evidence="2">The sequence shown here is derived from an EMBL/GenBank/DDBJ whole genome shotgun (WGS) entry which is preliminary data.</text>
</comment>
<organism evidence="2 3">
    <name type="scientific">Nostoc punctiforme NIES-2108</name>
    <dbReference type="NCBI Taxonomy" id="1356359"/>
    <lineage>
        <taxon>Bacteria</taxon>
        <taxon>Bacillati</taxon>
        <taxon>Cyanobacteriota</taxon>
        <taxon>Cyanophyceae</taxon>
        <taxon>Nostocales</taxon>
        <taxon>Nostocaceae</taxon>
        <taxon>Nostoc</taxon>
    </lineage>
</organism>
<evidence type="ECO:0000313" key="3">
    <source>
        <dbReference type="Proteomes" id="UP000252085"/>
    </source>
</evidence>
<sequence>MINVPKHSIATLNLSLERDIFLRTLIRELSGTLQDVVGLEEASGFISVVGERMGRQINQDYKSALEISNLSRRQVADVLIDLKKRIQGDFYIIEQNDEKIVFGNRVCPFGDKVLNRPAMCMMTSNVFGTIAANNLGYAKVELQETIAQGYSGCKVIVYLKLTEEAEDAEGREYFRGLESV</sequence>
<protein>
    <submittedName>
        <fullName evidence="2">Transcriptional regulator</fullName>
    </submittedName>
</protein>
<evidence type="ECO:0000259" key="1">
    <source>
        <dbReference type="Pfam" id="PF18546"/>
    </source>
</evidence>